<protein>
    <recommendedName>
        <fullName evidence="3">Lipoprotein</fullName>
    </recommendedName>
</protein>
<dbReference type="RefSeq" id="WP_267619787.1">
    <property type="nucleotide sequence ID" value="NZ_JAODIW010000004.1"/>
</dbReference>
<keyword evidence="2" id="KW-1185">Reference proteome</keyword>
<accession>A0ABD5PEK3</accession>
<evidence type="ECO:0000313" key="1">
    <source>
        <dbReference type="EMBL" id="MFC4358866.1"/>
    </source>
</evidence>
<organism evidence="1 2">
    <name type="scientific">Halobium salinum</name>
    <dbReference type="NCBI Taxonomy" id="1364940"/>
    <lineage>
        <taxon>Archaea</taxon>
        <taxon>Methanobacteriati</taxon>
        <taxon>Methanobacteriota</taxon>
        <taxon>Stenosarchaea group</taxon>
        <taxon>Halobacteria</taxon>
        <taxon>Halobacteriales</taxon>
        <taxon>Haloferacaceae</taxon>
        <taxon>Halobium</taxon>
    </lineage>
</organism>
<dbReference type="EMBL" id="JBHSDS010000007">
    <property type="protein sequence ID" value="MFC4358866.1"/>
    <property type="molecule type" value="Genomic_DNA"/>
</dbReference>
<reference evidence="1 2" key="1">
    <citation type="journal article" date="2019" name="Int. J. Syst. Evol. Microbiol.">
        <title>The Global Catalogue of Microorganisms (GCM) 10K type strain sequencing project: providing services to taxonomists for standard genome sequencing and annotation.</title>
        <authorList>
            <consortium name="The Broad Institute Genomics Platform"/>
            <consortium name="The Broad Institute Genome Sequencing Center for Infectious Disease"/>
            <person name="Wu L."/>
            <person name="Ma J."/>
        </authorList>
    </citation>
    <scope>NUCLEOTIDE SEQUENCE [LARGE SCALE GENOMIC DNA]</scope>
    <source>
        <strain evidence="1 2">CGMCC 1.12553</strain>
    </source>
</reference>
<gene>
    <name evidence="1" type="ORF">ACFO0N_13030</name>
</gene>
<evidence type="ECO:0008006" key="3">
    <source>
        <dbReference type="Google" id="ProtNLM"/>
    </source>
</evidence>
<comment type="caution">
    <text evidence="1">The sequence shown here is derived from an EMBL/GenBank/DDBJ whole genome shotgun (WGS) entry which is preliminary data.</text>
</comment>
<evidence type="ECO:0000313" key="2">
    <source>
        <dbReference type="Proteomes" id="UP001595921"/>
    </source>
</evidence>
<sequence length="202" mass="21915">MRRRRLLHAGALSATLATAGCVGSVQRAISGSVFPRYSHNSLHRADEPVVRGGLDADSDAWTAGRLVTEPPTDPVFVDDDGEDGGFTADFEGVDFEREFALAFEVRSTPDDPYRVLAGAASSADPRWTGWSELTLPLQYYADDSLEAGLADADELVCTLFAQYETRPEERPLRVKPTRATVELYDEEGGRRGGTTTVTAGDD</sequence>
<dbReference type="PROSITE" id="PS51257">
    <property type="entry name" value="PROKAR_LIPOPROTEIN"/>
    <property type="match status" value="1"/>
</dbReference>
<proteinExistence type="predicted"/>
<dbReference type="Proteomes" id="UP001595921">
    <property type="component" value="Unassembled WGS sequence"/>
</dbReference>
<dbReference type="AlphaFoldDB" id="A0ABD5PEK3"/>
<name>A0ABD5PEK3_9EURY</name>